<name>A0A542Y1J5_9MICO</name>
<gene>
    <name evidence="3" type="ORF">FB562_2543</name>
</gene>
<comment type="caution">
    <text evidence="3">The sequence shown here is derived from an EMBL/GenBank/DDBJ whole genome shotgun (WGS) entry which is preliminary data.</text>
</comment>
<evidence type="ECO:0000256" key="1">
    <source>
        <dbReference type="SAM" id="MobiDB-lite"/>
    </source>
</evidence>
<evidence type="ECO:0000313" key="3">
    <source>
        <dbReference type="EMBL" id="TQL41956.1"/>
    </source>
</evidence>
<organism evidence="3 4">
    <name type="scientific">Homoserinimonas aerilata</name>
    <dbReference type="NCBI Taxonomy" id="1162970"/>
    <lineage>
        <taxon>Bacteria</taxon>
        <taxon>Bacillati</taxon>
        <taxon>Actinomycetota</taxon>
        <taxon>Actinomycetes</taxon>
        <taxon>Micrococcales</taxon>
        <taxon>Microbacteriaceae</taxon>
        <taxon>Homoserinimonas</taxon>
    </lineage>
</organism>
<feature type="transmembrane region" description="Helical" evidence="2">
    <location>
        <begin position="21"/>
        <end position="39"/>
    </location>
</feature>
<proteinExistence type="predicted"/>
<dbReference type="EMBL" id="VFOM01000004">
    <property type="protein sequence ID" value="TQL41956.1"/>
    <property type="molecule type" value="Genomic_DNA"/>
</dbReference>
<dbReference type="RefSeq" id="WP_141881649.1">
    <property type="nucleotide sequence ID" value="NZ_VFOM01000004.1"/>
</dbReference>
<dbReference type="AlphaFoldDB" id="A0A542Y1J5"/>
<keyword evidence="2" id="KW-0472">Membrane</keyword>
<feature type="compositionally biased region" description="Polar residues" evidence="1">
    <location>
        <begin position="50"/>
        <end position="74"/>
    </location>
</feature>
<feature type="region of interest" description="Disordered" evidence="1">
    <location>
        <begin position="44"/>
        <end position="81"/>
    </location>
</feature>
<dbReference type="OrthoDB" id="5189092at2"/>
<evidence type="ECO:0000313" key="4">
    <source>
        <dbReference type="Proteomes" id="UP000317998"/>
    </source>
</evidence>
<accession>A0A542Y1J5</accession>
<reference evidence="3 4" key="1">
    <citation type="submission" date="2019-06" db="EMBL/GenBank/DDBJ databases">
        <title>Sequencing the genomes of 1000 actinobacteria strains.</title>
        <authorList>
            <person name="Klenk H.-P."/>
        </authorList>
    </citation>
    <scope>NUCLEOTIDE SEQUENCE [LARGE SCALE GENOMIC DNA]</scope>
    <source>
        <strain evidence="3 4">DSM 26477</strain>
    </source>
</reference>
<evidence type="ECO:0000256" key="2">
    <source>
        <dbReference type="SAM" id="Phobius"/>
    </source>
</evidence>
<evidence type="ECO:0008006" key="5">
    <source>
        <dbReference type="Google" id="ProtNLM"/>
    </source>
</evidence>
<keyword evidence="4" id="KW-1185">Reference proteome</keyword>
<keyword evidence="2" id="KW-1133">Transmembrane helix</keyword>
<keyword evidence="2" id="KW-0812">Transmembrane</keyword>
<protein>
    <recommendedName>
        <fullName evidence="5">DUF4232 domain-containing protein</fullName>
    </recommendedName>
</protein>
<dbReference type="Proteomes" id="UP000317998">
    <property type="component" value="Unassembled WGS sequence"/>
</dbReference>
<sequence>MSTFRNPVGPQSPQVYWRRRLLLGLGILVVIIVVVLIIVRPGSGDDTPKTDASNSQSPDASTTPSTQPSEQVQSEGDDCKTSSLKLEAVTDKDVYGGGEQPQISMTVTNVGAVACMLNAGSTQQVLTITSGEETYWSSTDCQVNPVDAPILLEPNDPKSTPAIAWDRTRSSTSTCEAERSAVPAGGASYHLSVKIGELASAQTRQFILN</sequence>